<dbReference type="AlphaFoldDB" id="A0A430G3H7"/>
<name>A0A430G3H7_9SPHN</name>
<evidence type="ECO:0000313" key="2">
    <source>
        <dbReference type="Proteomes" id="UP000287746"/>
    </source>
</evidence>
<sequence length="90" mass="9478">MVRGAAEAGIALHVESAASTPWASVTFTGARHRLRAVAPASPALDIWLATLSEAEFRLRGHLVADLAVAEEARANGQAEVTLEILTVEDC</sequence>
<reference evidence="1 2" key="1">
    <citation type="submission" date="2018-07" db="EMBL/GenBank/DDBJ databases">
        <title>Genomic and Epidemiologic Investigation of an Indolent Hospital Outbreak.</title>
        <authorList>
            <person name="Johnson R.C."/>
            <person name="Deming C."/>
            <person name="Conlan S."/>
            <person name="Zellmer C.J."/>
            <person name="Michelin A.V."/>
            <person name="Lee-Lin S."/>
            <person name="Thomas P.J."/>
            <person name="Park M."/>
            <person name="Weingarten R.A."/>
            <person name="Less J."/>
            <person name="Dekker J.P."/>
            <person name="Frank K.M."/>
            <person name="Musser K.A."/>
            <person name="Mcquiston J.R."/>
            <person name="Henderson D.K."/>
            <person name="Lau A.F."/>
            <person name="Palmore T.N."/>
            <person name="Segre J.A."/>
        </authorList>
    </citation>
    <scope>NUCLEOTIDE SEQUENCE [LARGE SCALE GENOMIC DNA]</scope>
    <source>
        <strain evidence="1 2">SK-CDC1_0717</strain>
    </source>
</reference>
<accession>A0A430G3H7</accession>
<gene>
    <name evidence="1" type="ORF">DAH66_11565</name>
</gene>
<protein>
    <submittedName>
        <fullName evidence="1">Uncharacterized protein</fullName>
    </submittedName>
</protein>
<evidence type="ECO:0000313" key="1">
    <source>
        <dbReference type="EMBL" id="RSY84762.1"/>
    </source>
</evidence>
<proteinExistence type="predicted"/>
<organism evidence="1 2">
    <name type="scientific">Sphingomonas koreensis</name>
    <dbReference type="NCBI Taxonomy" id="93064"/>
    <lineage>
        <taxon>Bacteria</taxon>
        <taxon>Pseudomonadati</taxon>
        <taxon>Pseudomonadota</taxon>
        <taxon>Alphaproteobacteria</taxon>
        <taxon>Sphingomonadales</taxon>
        <taxon>Sphingomonadaceae</taxon>
        <taxon>Sphingomonas</taxon>
    </lineage>
</organism>
<dbReference type="EMBL" id="QQYZ01000009">
    <property type="protein sequence ID" value="RSY84762.1"/>
    <property type="molecule type" value="Genomic_DNA"/>
</dbReference>
<comment type="caution">
    <text evidence="1">The sequence shown here is derived from an EMBL/GenBank/DDBJ whole genome shotgun (WGS) entry which is preliminary data.</text>
</comment>
<dbReference type="Proteomes" id="UP000287746">
    <property type="component" value="Unassembled WGS sequence"/>
</dbReference>